<evidence type="ECO:0000313" key="2">
    <source>
        <dbReference type="EMBL" id="KAH7135719.1"/>
    </source>
</evidence>
<dbReference type="PROSITE" id="PS00477">
    <property type="entry name" value="ALPHA_2_MACROGLOBULIN"/>
    <property type="match status" value="1"/>
</dbReference>
<dbReference type="AlphaFoldDB" id="A0A9P9EEK8"/>
<dbReference type="OrthoDB" id="61390at2759"/>
<comment type="caution">
    <text evidence="2">The sequence shown here is derived from an EMBL/GenBank/DDBJ whole genome shotgun (WGS) entry which is preliminary data.</text>
</comment>
<sequence length="373" mass="42754">MDSSRLVPFIIGLLFIPIVKRVFARLTLAKPKSSQENSSSNGIYNLSHGKLNLNPEVPMWMSMGYWSETSIDDKPTTLAVASRMLLSEVLKTAGFCRKRQSMEDSKGERRTKALIDLGFGCGEQTIYINSPIPLRISDKEWWDTQPNVERFDYIGITLDKHQFRYAETRLQELHHPDRKMEILKRHPRYSENTQIFQGDAAKPENWDRALQSHILETIQHVDEVWVLGLDAFYHFSPSRWPVIHYASHQLNANLMAFDLCLARDISLINTVALRLLTALMGAPWANFVSEEQYRDNLVAAGYQDVLIKDVSDDVFGPLSEFLQKHDYKLRAIGEGLGQFHLAKWMFSWWARTGIVRGVIVIAKKSGGKESQSR</sequence>
<dbReference type="EMBL" id="JAGMWT010000002">
    <property type="protein sequence ID" value="KAH7135719.1"/>
    <property type="molecule type" value="Genomic_DNA"/>
</dbReference>
<keyword evidence="3" id="KW-1185">Reference proteome</keyword>
<accession>A0A9P9EEK8</accession>
<dbReference type="InterPro" id="IPR019742">
    <property type="entry name" value="MacrogloblnA2_CS"/>
</dbReference>
<dbReference type="InterPro" id="IPR029063">
    <property type="entry name" value="SAM-dependent_MTases_sf"/>
</dbReference>
<evidence type="ECO:0000313" key="3">
    <source>
        <dbReference type="Proteomes" id="UP000700596"/>
    </source>
</evidence>
<dbReference type="Proteomes" id="UP000700596">
    <property type="component" value="Unassembled WGS sequence"/>
</dbReference>
<reference evidence="2" key="1">
    <citation type="journal article" date="2021" name="Nat. Commun.">
        <title>Genetic determinants of endophytism in the Arabidopsis root mycobiome.</title>
        <authorList>
            <person name="Mesny F."/>
            <person name="Miyauchi S."/>
            <person name="Thiergart T."/>
            <person name="Pickel B."/>
            <person name="Atanasova L."/>
            <person name="Karlsson M."/>
            <person name="Huettel B."/>
            <person name="Barry K.W."/>
            <person name="Haridas S."/>
            <person name="Chen C."/>
            <person name="Bauer D."/>
            <person name="Andreopoulos W."/>
            <person name="Pangilinan J."/>
            <person name="LaButti K."/>
            <person name="Riley R."/>
            <person name="Lipzen A."/>
            <person name="Clum A."/>
            <person name="Drula E."/>
            <person name="Henrissat B."/>
            <person name="Kohler A."/>
            <person name="Grigoriev I.V."/>
            <person name="Martin F.M."/>
            <person name="Hacquard S."/>
        </authorList>
    </citation>
    <scope>NUCLEOTIDE SEQUENCE</scope>
    <source>
        <strain evidence="2">MPI-CAGE-CH-0243</strain>
    </source>
</reference>
<keyword evidence="1" id="KW-1015">Disulfide bond</keyword>
<name>A0A9P9EEK8_9PLEO</name>
<proteinExistence type="predicted"/>
<protein>
    <submittedName>
        <fullName evidence="2">Uncharacterized protein</fullName>
    </submittedName>
</protein>
<dbReference type="Gene3D" id="3.40.50.150">
    <property type="entry name" value="Vaccinia Virus protein VP39"/>
    <property type="match status" value="1"/>
</dbReference>
<organism evidence="2 3">
    <name type="scientific">Dendryphion nanum</name>
    <dbReference type="NCBI Taxonomy" id="256645"/>
    <lineage>
        <taxon>Eukaryota</taxon>
        <taxon>Fungi</taxon>
        <taxon>Dikarya</taxon>
        <taxon>Ascomycota</taxon>
        <taxon>Pezizomycotina</taxon>
        <taxon>Dothideomycetes</taxon>
        <taxon>Pleosporomycetidae</taxon>
        <taxon>Pleosporales</taxon>
        <taxon>Torulaceae</taxon>
        <taxon>Dendryphion</taxon>
    </lineage>
</organism>
<evidence type="ECO:0000256" key="1">
    <source>
        <dbReference type="ARBA" id="ARBA00023157"/>
    </source>
</evidence>
<gene>
    <name evidence="2" type="ORF">B0J11DRAFT_426114</name>
</gene>
<dbReference type="SUPFAM" id="SSF53335">
    <property type="entry name" value="S-adenosyl-L-methionine-dependent methyltransferases"/>
    <property type="match status" value="1"/>
</dbReference>